<name>A0A9P8PNC1_9ASCO</name>
<keyword evidence="3" id="KW-1185">Reference proteome</keyword>
<dbReference type="Proteomes" id="UP000788993">
    <property type="component" value="Unassembled WGS sequence"/>
</dbReference>
<reference evidence="2" key="1">
    <citation type="journal article" date="2021" name="Open Biol.">
        <title>Shared evolutionary footprints suggest mitochondrial oxidative damage underlies multiple complex I losses in fungi.</title>
        <authorList>
            <person name="Schikora-Tamarit M.A."/>
            <person name="Marcet-Houben M."/>
            <person name="Nosek J."/>
            <person name="Gabaldon T."/>
        </authorList>
    </citation>
    <scope>NUCLEOTIDE SEQUENCE</scope>
    <source>
        <strain evidence="2">NCAIM Y.01608</strain>
    </source>
</reference>
<feature type="region of interest" description="Disordered" evidence="1">
    <location>
        <begin position="27"/>
        <end position="58"/>
    </location>
</feature>
<evidence type="ECO:0000256" key="1">
    <source>
        <dbReference type="SAM" id="MobiDB-lite"/>
    </source>
</evidence>
<accession>A0A9P8PNC1</accession>
<gene>
    <name evidence="2" type="ORF">OGATHE_001754</name>
</gene>
<proteinExistence type="predicted"/>
<organism evidence="2 3">
    <name type="scientific">Ogataea polymorpha</name>
    <dbReference type="NCBI Taxonomy" id="460523"/>
    <lineage>
        <taxon>Eukaryota</taxon>
        <taxon>Fungi</taxon>
        <taxon>Dikarya</taxon>
        <taxon>Ascomycota</taxon>
        <taxon>Saccharomycotina</taxon>
        <taxon>Pichiomycetes</taxon>
        <taxon>Pichiales</taxon>
        <taxon>Pichiaceae</taxon>
        <taxon>Ogataea</taxon>
    </lineage>
</organism>
<protein>
    <submittedName>
        <fullName evidence="2">Uncharacterized protein</fullName>
    </submittedName>
</protein>
<evidence type="ECO:0000313" key="2">
    <source>
        <dbReference type="EMBL" id="KAH3674665.1"/>
    </source>
</evidence>
<dbReference type="EMBL" id="JAEUBD010000443">
    <property type="protein sequence ID" value="KAH3674665.1"/>
    <property type="molecule type" value="Genomic_DNA"/>
</dbReference>
<feature type="compositionally biased region" description="Basic and acidic residues" evidence="1">
    <location>
        <begin position="44"/>
        <end position="58"/>
    </location>
</feature>
<dbReference type="Gene3D" id="1.20.5.1430">
    <property type="match status" value="1"/>
</dbReference>
<evidence type="ECO:0000313" key="3">
    <source>
        <dbReference type="Proteomes" id="UP000788993"/>
    </source>
</evidence>
<feature type="non-terminal residue" evidence="2">
    <location>
        <position position="1"/>
    </location>
</feature>
<reference evidence="2" key="2">
    <citation type="submission" date="2021-01" db="EMBL/GenBank/DDBJ databases">
        <authorList>
            <person name="Schikora-Tamarit M.A."/>
        </authorList>
    </citation>
    <scope>NUCLEOTIDE SEQUENCE</scope>
    <source>
        <strain evidence="2">NCAIM Y.01608</strain>
    </source>
</reference>
<dbReference type="AlphaFoldDB" id="A0A9P8PNC1"/>
<sequence>LQNSEQLEVSVDQLVADIQEILYSTTEGFQIPTEDPPLETPLDSGKENDVKMVDEETF</sequence>
<comment type="caution">
    <text evidence="2">The sequence shown here is derived from an EMBL/GenBank/DDBJ whole genome shotgun (WGS) entry which is preliminary data.</text>
</comment>